<keyword evidence="6 8" id="KW-1133">Transmembrane helix</keyword>
<sequence length="683" mass="71552">MNTNLQTTKETSKGNWSPLLLSAAGLLLLLGLASYHLTLGEAVMPVETVWRAIFESTPVLEHQILWTVRLPRTVIGILTGGALAVAGALFQNVTRNPLASAGTLGINAGAFLALTVGTIMFPGLAMGFPLLLTFIGAIAAASAAFVMAGGAKASPVRLALSGMIVTMTAAAFTGVLQLFNEQKTQGLFMWGSGSLVQNDWGGVQHAWPWIIGCFLLAFLLAGKWDLMELDEDTVTSLGQKVGRIRITGLAIGVLLAAAAVSVVGPIGFVGLIAPHLMRMLGAKRHVVLLPLSFLWGAIIVIGSDAIAMHFKHSLGPLPAGAVTALIGGPWLAYLVLRTVKARKEGTPQTGSSPGRSTTKVPFGWWIAIFSLLLVASLIVSLAFGSLRIPVSDVINALFGHGADSTERIVEMRIPRTLVAALAGATLAVSGLLLQGVVRNPLADPSIIGVTGGASVGAMLMLAVFTQLSVQWLPAGAFIGAVGAAVIVFLLGRKSSFNPAVVALIGLAVSSMASAVVQVLVIRMKLTLASALVWLSGTTYARNWDDFWQLVFWPIVLLPVAWYLARKVDVLQFSDATVTSLGLRVDRTRLVIGGVGVAMAAAAVATVGSIGFIGLIAPHMTRMLVGPKYRKLVPLTALLGALLLVLADTIGRSLLAPKELPSGLVAAVVGAPYFMWLMYRSGKK</sequence>
<keyword evidence="3" id="KW-0813">Transport</keyword>
<feature type="transmembrane region" description="Helical" evidence="8">
    <location>
        <begin position="589"/>
        <end position="619"/>
    </location>
</feature>
<feature type="transmembrane region" description="Helical" evidence="8">
    <location>
        <begin position="659"/>
        <end position="678"/>
    </location>
</feature>
<feature type="transmembrane region" description="Helical" evidence="8">
    <location>
        <begin position="445"/>
        <end position="464"/>
    </location>
</feature>
<feature type="transmembrane region" description="Helical" evidence="8">
    <location>
        <begin position="127"/>
        <end position="146"/>
    </location>
</feature>
<feature type="transmembrane region" description="Helical" evidence="8">
    <location>
        <begin position="158"/>
        <end position="179"/>
    </location>
</feature>
<name>A0A1I2H3I3_9BACL</name>
<dbReference type="NCBIfam" id="NF007871">
    <property type="entry name" value="PRK10577.2-2"/>
    <property type="match status" value="1"/>
</dbReference>
<dbReference type="Proteomes" id="UP000198855">
    <property type="component" value="Unassembled WGS sequence"/>
</dbReference>
<dbReference type="FunFam" id="1.10.3470.10:FF:000001">
    <property type="entry name" value="Vitamin B12 ABC transporter permease BtuC"/>
    <property type="match status" value="1"/>
</dbReference>
<evidence type="ECO:0000256" key="6">
    <source>
        <dbReference type="ARBA" id="ARBA00022989"/>
    </source>
</evidence>
<evidence type="ECO:0000256" key="7">
    <source>
        <dbReference type="ARBA" id="ARBA00023136"/>
    </source>
</evidence>
<dbReference type="AlphaFoldDB" id="A0A1I2H3I3"/>
<dbReference type="RefSeq" id="WP_091189929.1">
    <property type="nucleotide sequence ID" value="NZ_FOMT01000006.1"/>
</dbReference>
<feature type="transmembrane region" description="Helical" evidence="8">
    <location>
        <begin position="471"/>
        <end position="490"/>
    </location>
</feature>
<keyword evidence="5 8" id="KW-0812">Transmembrane</keyword>
<evidence type="ECO:0000256" key="3">
    <source>
        <dbReference type="ARBA" id="ARBA00022448"/>
    </source>
</evidence>
<organism evidence="9 10">
    <name type="scientific">Paenibacillus catalpae</name>
    <dbReference type="NCBI Taxonomy" id="1045775"/>
    <lineage>
        <taxon>Bacteria</taxon>
        <taxon>Bacillati</taxon>
        <taxon>Bacillota</taxon>
        <taxon>Bacilli</taxon>
        <taxon>Bacillales</taxon>
        <taxon>Paenibacillaceae</taxon>
        <taxon>Paenibacillus</taxon>
    </lineage>
</organism>
<proteinExistence type="inferred from homology"/>
<feature type="transmembrane region" description="Helical" evidence="8">
    <location>
        <begin position="246"/>
        <end position="273"/>
    </location>
</feature>
<keyword evidence="10" id="KW-1185">Reference proteome</keyword>
<keyword evidence="7 8" id="KW-0472">Membrane</keyword>
<reference evidence="10" key="1">
    <citation type="submission" date="2016-10" db="EMBL/GenBank/DDBJ databases">
        <authorList>
            <person name="Varghese N."/>
            <person name="Submissions S."/>
        </authorList>
    </citation>
    <scope>NUCLEOTIDE SEQUENCE [LARGE SCALE GENOMIC DNA]</scope>
    <source>
        <strain evidence="10">CGMCC 1.10784</strain>
    </source>
</reference>
<feature type="transmembrane region" description="Helical" evidence="8">
    <location>
        <begin position="416"/>
        <end position="433"/>
    </location>
</feature>
<dbReference type="InterPro" id="IPR037294">
    <property type="entry name" value="ABC_BtuC-like"/>
</dbReference>
<accession>A0A1I2H3I3</accession>
<comment type="subcellular location">
    <subcellularLocation>
        <location evidence="1">Cell membrane</location>
        <topology evidence="1">Multi-pass membrane protein</topology>
    </subcellularLocation>
</comment>
<feature type="transmembrane region" description="Helical" evidence="8">
    <location>
        <begin position="314"/>
        <end position="336"/>
    </location>
</feature>
<dbReference type="PANTHER" id="PTHR30472">
    <property type="entry name" value="FERRIC ENTEROBACTIN TRANSPORT SYSTEM PERMEASE PROTEIN"/>
    <property type="match status" value="1"/>
</dbReference>
<feature type="transmembrane region" description="Helical" evidence="8">
    <location>
        <begin position="102"/>
        <end position="121"/>
    </location>
</feature>
<evidence type="ECO:0000256" key="8">
    <source>
        <dbReference type="SAM" id="Phobius"/>
    </source>
</evidence>
<feature type="transmembrane region" description="Helical" evidence="8">
    <location>
        <begin position="496"/>
        <end position="521"/>
    </location>
</feature>
<feature type="transmembrane region" description="Helical" evidence="8">
    <location>
        <begin position="546"/>
        <end position="564"/>
    </location>
</feature>
<dbReference type="GO" id="GO:0033214">
    <property type="term" value="P:siderophore-iron import into cell"/>
    <property type="evidence" value="ECO:0007669"/>
    <property type="project" value="TreeGrafter"/>
</dbReference>
<evidence type="ECO:0000256" key="4">
    <source>
        <dbReference type="ARBA" id="ARBA00022475"/>
    </source>
</evidence>
<dbReference type="PANTHER" id="PTHR30472:SF25">
    <property type="entry name" value="ABC TRANSPORTER PERMEASE PROTEIN MJ0876-RELATED"/>
    <property type="match status" value="1"/>
</dbReference>
<comment type="similarity">
    <text evidence="2">Belongs to the binding-protein-dependent transport system permease family. FecCD subfamily.</text>
</comment>
<evidence type="ECO:0000256" key="1">
    <source>
        <dbReference type="ARBA" id="ARBA00004651"/>
    </source>
</evidence>
<keyword evidence="4" id="KW-1003">Cell membrane</keyword>
<dbReference type="GO" id="GO:0005886">
    <property type="term" value="C:plasma membrane"/>
    <property type="evidence" value="ECO:0007669"/>
    <property type="project" value="UniProtKB-SubCell"/>
</dbReference>
<evidence type="ECO:0000256" key="5">
    <source>
        <dbReference type="ARBA" id="ARBA00022692"/>
    </source>
</evidence>
<feature type="transmembrane region" description="Helical" evidence="8">
    <location>
        <begin position="285"/>
        <end position="307"/>
    </location>
</feature>
<feature type="transmembrane region" description="Helical" evidence="8">
    <location>
        <begin position="631"/>
        <end position="653"/>
    </location>
</feature>
<feature type="transmembrane region" description="Helical" evidence="8">
    <location>
        <begin position="362"/>
        <end position="383"/>
    </location>
</feature>
<dbReference type="OrthoDB" id="9811721at2"/>
<dbReference type="GO" id="GO:0022857">
    <property type="term" value="F:transmembrane transporter activity"/>
    <property type="evidence" value="ECO:0007669"/>
    <property type="project" value="InterPro"/>
</dbReference>
<feature type="transmembrane region" description="Helical" evidence="8">
    <location>
        <begin position="66"/>
        <end position="90"/>
    </location>
</feature>
<evidence type="ECO:0000313" key="10">
    <source>
        <dbReference type="Proteomes" id="UP000198855"/>
    </source>
</evidence>
<dbReference type="EMBL" id="FOMT01000006">
    <property type="protein sequence ID" value="SFF23889.1"/>
    <property type="molecule type" value="Genomic_DNA"/>
</dbReference>
<protein>
    <submittedName>
        <fullName evidence="9">Iron complex transport system permease protein</fullName>
    </submittedName>
</protein>
<evidence type="ECO:0000256" key="2">
    <source>
        <dbReference type="ARBA" id="ARBA00007935"/>
    </source>
</evidence>
<gene>
    <name evidence="9" type="ORF">SAMN05216378_5630</name>
</gene>
<dbReference type="SUPFAM" id="SSF81345">
    <property type="entry name" value="ABC transporter involved in vitamin B12 uptake, BtuC"/>
    <property type="match status" value="2"/>
</dbReference>
<dbReference type="Pfam" id="PF01032">
    <property type="entry name" value="FecCD"/>
    <property type="match status" value="2"/>
</dbReference>
<dbReference type="CDD" id="cd06550">
    <property type="entry name" value="TM_ABC_iron-siderophores_like"/>
    <property type="match status" value="2"/>
</dbReference>
<dbReference type="Gene3D" id="1.10.3470.10">
    <property type="entry name" value="ABC transporter involved in vitamin B12 uptake, BtuC"/>
    <property type="match status" value="2"/>
</dbReference>
<evidence type="ECO:0000313" key="9">
    <source>
        <dbReference type="EMBL" id="SFF23889.1"/>
    </source>
</evidence>
<dbReference type="STRING" id="1045775.SAMN05216378_5630"/>
<dbReference type="InterPro" id="IPR000522">
    <property type="entry name" value="ABC_transptr_permease_BtuC"/>
</dbReference>
<feature type="transmembrane region" description="Helical" evidence="8">
    <location>
        <begin position="206"/>
        <end position="226"/>
    </location>
</feature>